<feature type="signal peptide" evidence="10">
    <location>
        <begin position="1"/>
        <end position="25"/>
    </location>
</feature>
<reference evidence="13" key="1">
    <citation type="journal article" date="2020" name="Int. J. Syst. Evol. Microbiol.">
        <title>Aquipluma nitroreducens gen. nov. sp. nov., a novel facultatively anaerobic bacterium isolated from a freshwater lake.</title>
        <authorList>
            <person name="Watanabe M."/>
            <person name="Kojima H."/>
            <person name="Fukui M."/>
        </authorList>
    </citation>
    <scope>NUCLEOTIDE SEQUENCE</scope>
    <source>
        <strain evidence="13">MeG22</strain>
    </source>
</reference>
<dbReference type="FunFam" id="2.170.130.10:FF:000008">
    <property type="entry name" value="SusC/RagA family TonB-linked outer membrane protein"/>
    <property type="match status" value="1"/>
</dbReference>
<dbReference type="KEGG" id="anf:AQPE_2261"/>
<dbReference type="InterPro" id="IPR023997">
    <property type="entry name" value="TonB-dep_OMP_SusC/RagA_CS"/>
</dbReference>
<gene>
    <name evidence="13" type="ORF">AQPE_2261</name>
</gene>
<evidence type="ECO:0000256" key="5">
    <source>
        <dbReference type="ARBA" id="ARBA00023077"/>
    </source>
</evidence>
<evidence type="ECO:0000256" key="2">
    <source>
        <dbReference type="ARBA" id="ARBA00022448"/>
    </source>
</evidence>
<keyword evidence="6 8" id="KW-0472">Membrane</keyword>
<evidence type="ECO:0000259" key="11">
    <source>
        <dbReference type="Pfam" id="PF00593"/>
    </source>
</evidence>
<dbReference type="RefSeq" id="WP_318351034.1">
    <property type="nucleotide sequence ID" value="NZ_AP018694.1"/>
</dbReference>
<evidence type="ECO:0000256" key="4">
    <source>
        <dbReference type="ARBA" id="ARBA00022692"/>
    </source>
</evidence>
<comment type="similarity">
    <text evidence="8 9">Belongs to the TonB-dependent receptor family.</text>
</comment>
<evidence type="ECO:0000256" key="6">
    <source>
        <dbReference type="ARBA" id="ARBA00023136"/>
    </source>
</evidence>
<evidence type="ECO:0000259" key="12">
    <source>
        <dbReference type="Pfam" id="PF07715"/>
    </source>
</evidence>
<keyword evidence="4 8" id="KW-0812">Transmembrane</keyword>
<dbReference type="Pfam" id="PF07715">
    <property type="entry name" value="Plug"/>
    <property type="match status" value="1"/>
</dbReference>
<dbReference type="EMBL" id="AP018694">
    <property type="protein sequence ID" value="BBE18101.1"/>
    <property type="molecule type" value="Genomic_DNA"/>
</dbReference>
<dbReference type="InterPro" id="IPR036942">
    <property type="entry name" value="Beta-barrel_TonB_sf"/>
</dbReference>
<keyword evidence="7 8" id="KW-0998">Cell outer membrane</keyword>
<proteinExistence type="inferred from homology"/>
<dbReference type="SUPFAM" id="SSF49464">
    <property type="entry name" value="Carboxypeptidase regulatory domain-like"/>
    <property type="match status" value="1"/>
</dbReference>
<name>A0A5K7S960_9BACT</name>
<accession>A0A5K7S960</accession>
<keyword evidence="2 8" id="KW-0813">Transport</keyword>
<dbReference type="FunFam" id="2.60.40.1120:FF:000003">
    <property type="entry name" value="Outer membrane protein Omp121"/>
    <property type="match status" value="1"/>
</dbReference>
<evidence type="ECO:0000313" key="13">
    <source>
        <dbReference type="EMBL" id="BBE18101.1"/>
    </source>
</evidence>
<dbReference type="InterPro" id="IPR012910">
    <property type="entry name" value="Plug_dom"/>
</dbReference>
<evidence type="ECO:0000256" key="10">
    <source>
        <dbReference type="SAM" id="SignalP"/>
    </source>
</evidence>
<dbReference type="NCBIfam" id="TIGR04057">
    <property type="entry name" value="SusC_RagA_signa"/>
    <property type="match status" value="1"/>
</dbReference>
<dbReference type="Gene3D" id="2.170.130.10">
    <property type="entry name" value="TonB-dependent receptor, plug domain"/>
    <property type="match status" value="1"/>
</dbReference>
<dbReference type="Gene3D" id="2.40.170.20">
    <property type="entry name" value="TonB-dependent receptor, beta-barrel domain"/>
    <property type="match status" value="1"/>
</dbReference>
<dbReference type="AlphaFoldDB" id="A0A5K7S960"/>
<feature type="domain" description="TonB-dependent receptor-like beta-barrel" evidence="11">
    <location>
        <begin position="441"/>
        <end position="966"/>
    </location>
</feature>
<dbReference type="Proteomes" id="UP001193389">
    <property type="component" value="Chromosome"/>
</dbReference>
<dbReference type="InterPro" id="IPR000531">
    <property type="entry name" value="Beta-barrel_TonB"/>
</dbReference>
<dbReference type="GO" id="GO:0009279">
    <property type="term" value="C:cell outer membrane"/>
    <property type="evidence" value="ECO:0007669"/>
    <property type="project" value="UniProtKB-SubCell"/>
</dbReference>
<dbReference type="InterPro" id="IPR008969">
    <property type="entry name" value="CarboxyPept-like_regulatory"/>
</dbReference>
<dbReference type="SUPFAM" id="SSF56935">
    <property type="entry name" value="Porins"/>
    <property type="match status" value="1"/>
</dbReference>
<keyword evidence="3 8" id="KW-1134">Transmembrane beta strand</keyword>
<evidence type="ECO:0000256" key="9">
    <source>
        <dbReference type="RuleBase" id="RU003357"/>
    </source>
</evidence>
<evidence type="ECO:0000256" key="7">
    <source>
        <dbReference type="ARBA" id="ARBA00023237"/>
    </source>
</evidence>
<feature type="domain" description="TonB-dependent receptor plug" evidence="12">
    <location>
        <begin position="119"/>
        <end position="234"/>
    </location>
</feature>
<evidence type="ECO:0000256" key="1">
    <source>
        <dbReference type="ARBA" id="ARBA00004571"/>
    </source>
</evidence>
<evidence type="ECO:0000256" key="8">
    <source>
        <dbReference type="PROSITE-ProRule" id="PRU01360"/>
    </source>
</evidence>
<protein>
    <submittedName>
        <fullName evidence="13">SusC, outer membrane protein</fullName>
    </submittedName>
</protein>
<dbReference type="PROSITE" id="PS52016">
    <property type="entry name" value="TONB_DEPENDENT_REC_3"/>
    <property type="match status" value="1"/>
</dbReference>
<keyword evidence="10" id="KW-0732">Signal</keyword>
<dbReference type="Pfam" id="PF00593">
    <property type="entry name" value="TonB_dep_Rec_b-barrel"/>
    <property type="match status" value="1"/>
</dbReference>
<dbReference type="NCBIfam" id="TIGR04056">
    <property type="entry name" value="OMP_RagA_SusC"/>
    <property type="match status" value="1"/>
</dbReference>
<dbReference type="Gene3D" id="2.60.40.1120">
    <property type="entry name" value="Carboxypeptidase-like, regulatory domain"/>
    <property type="match status" value="1"/>
</dbReference>
<dbReference type="InterPro" id="IPR023996">
    <property type="entry name" value="TonB-dep_OMP_SusC/RagA"/>
</dbReference>
<comment type="subcellular location">
    <subcellularLocation>
        <location evidence="1 8">Cell outer membrane</location>
        <topology evidence="1 8">Multi-pass membrane protein</topology>
    </subcellularLocation>
</comment>
<keyword evidence="5 9" id="KW-0798">TonB box</keyword>
<sequence>MRIIRKNLNVLILMLSLLLGNYAMAQQTVLTGKVTDSSSGETLPGVSIVVKGTTNGTITNIDGNFTLSVKKGDVIQFSFVGYKTQEILADGQKNLTIAMAVDRAELDEVVVIGYGQVKKADATGSVSTVSSKDFNKGGVSSPQDLIVGKSAGTVITSAGGAPGSGATIRIRGGSSMSANNDPLIIIDGFPVSNSGISGLANPLSTINPNDIETFTVLKDASATAIYGSRASNGVILITTKKGVTGKPVQIEYNATMSVNTIPAYMDVMSGDELRSLAYDLASKSAVGLSMGSLSRLGTQNTNWQKEIYQTALAHDHNVNISGGMKNMPYRVSIGYTNQDGILKTTNMERSTLALGLNPSLLNNQLKININLKGSYTKQNFGESGAVGSAVAYDPTQPVRNGNTKFGGYTTWINLSDVLADGTMDPNGSPNPIGVANPVALLNQTDNRSTVQRSIGNVQFDYKIPFLPELRANLNLGYDYFTTKGHNNAPNEAAFTYRSGIGRLNDYDQTGKTQLLDFYLNYVKEIPSIKSKVDVTGGYSWQYFYKDGSSFVRNGDGSQVSVDRKTSKFINENYLVSFFGRLNYTLLDRYLLTFTLRDDGSSRFSKANRWGLFPAAALAWKINDESFLKNVSAVSDLKLRLGWGITGQQDIGNDYPYLPVYRGSTPTAQYQLGNTFYNTLRPNPYDANIKWEQTATYNIGLDFGFLKNRITGTIDAYKRDTKDLLNFIPIAAGSNFSNFLTTNVGSLENKGVEFSITGQIIAKKDMSWSVGFNAAYNENKITKLTKTDDPNYTGVDVGLIGGGVGNFIQNDRVGFPVNSFFVFQQVYGSNGMPIEGLYVDRTGNGGTITSNNLNKYHYKKPAPDVTLGINSRFSYKQIDFSFSGRANIGNYVYNNVASSALYTTVYNQSGFFNNIPTQVNNAKFTNTQYFSDFYVENASFFKMDNMSVGYNFEKALKARVSFTVQNVFTITKYHGLDPEVDGGIDNNFYPRPRVFVLGVNLTF</sequence>
<organism evidence="13 14">
    <name type="scientific">Aquipluma nitroreducens</name>
    <dbReference type="NCBI Taxonomy" id="2010828"/>
    <lineage>
        <taxon>Bacteria</taxon>
        <taxon>Pseudomonadati</taxon>
        <taxon>Bacteroidota</taxon>
        <taxon>Bacteroidia</taxon>
        <taxon>Marinilabiliales</taxon>
        <taxon>Prolixibacteraceae</taxon>
        <taxon>Aquipluma</taxon>
    </lineage>
</organism>
<evidence type="ECO:0000313" key="14">
    <source>
        <dbReference type="Proteomes" id="UP001193389"/>
    </source>
</evidence>
<evidence type="ECO:0000256" key="3">
    <source>
        <dbReference type="ARBA" id="ARBA00022452"/>
    </source>
</evidence>
<keyword evidence="14" id="KW-1185">Reference proteome</keyword>
<dbReference type="InterPro" id="IPR039426">
    <property type="entry name" value="TonB-dep_rcpt-like"/>
</dbReference>
<dbReference type="Pfam" id="PF13715">
    <property type="entry name" value="CarbopepD_reg_2"/>
    <property type="match status" value="1"/>
</dbReference>
<feature type="chain" id="PRO_5024334177" evidence="10">
    <location>
        <begin position="26"/>
        <end position="1002"/>
    </location>
</feature>
<dbReference type="InterPro" id="IPR037066">
    <property type="entry name" value="Plug_dom_sf"/>
</dbReference>